<feature type="domain" description="ABC transporter" evidence="10">
    <location>
        <begin position="332"/>
        <end position="564"/>
    </location>
</feature>
<gene>
    <name evidence="12" type="ORF">H9698_04980</name>
</gene>
<name>A0A9D2TK80_9FIRM</name>
<keyword evidence="3" id="KW-1003">Cell membrane</keyword>
<keyword evidence="6 12" id="KW-0067">ATP-binding</keyword>
<dbReference type="PROSITE" id="PS50929">
    <property type="entry name" value="ABC_TM1F"/>
    <property type="match status" value="1"/>
</dbReference>
<comment type="caution">
    <text evidence="12">The sequence shown here is derived from an EMBL/GenBank/DDBJ whole genome shotgun (WGS) entry which is preliminary data.</text>
</comment>
<dbReference type="CDD" id="cd03228">
    <property type="entry name" value="ABCC_MRP_Like"/>
    <property type="match status" value="1"/>
</dbReference>
<evidence type="ECO:0000256" key="3">
    <source>
        <dbReference type="ARBA" id="ARBA00022475"/>
    </source>
</evidence>
<comment type="subcellular location">
    <subcellularLocation>
        <location evidence="1">Cell membrane</location>
        <topology evidence="1">Multi-pass membrane protein</topology>
    </subcellularLocation>
</comment>
<dbReference type="Pfam" id="PF00664">
    <property type="entry name" value="ABC_membrane"/>
    <property type="match status" value="1"/>
</dbReference>
<dbReference type="Proteomes" id="UP000823918">
    <property type="component" value="Unassembled WGS sequence"/>
</dbReference>
<dbReference type="GO" id="GO:0005886">
    <property type="term" value="C:plasma membrane"/>
    <property type="evidence" value="ECO:0007669"/>
    <property type="project" value="UniProtKB-SubCell"/>
</dbReference>
<dbReference type="GO" id="GO:0016887">
    <property type="term" value="F:ATP hydrolysis activity"/>
    <property type="evidence" value="ECO:0007669"/>
    <property type="project" value="InterPro"/>
</dbReference>
<evidence type="ECO:0000256" key="6">
    <source>
        <dbReference type="ARBA" id="ARBA00022840"/>
    </source>
</evidence>
<dbReference type="Gene3D" id="1.20.1560.10">
    <property type="entry name" value="ABC transporter type 1, transmembrane domain"/>
    <property type="match status" value="1"/>
</dbReference>
<keyword evidence="5" id="KW-0547">Nucleotide-binding</keyword>
<accession>A0A9D2TK80</accession>
<dbReference type="InterPro" id="IPR003439">
    <property type="entry name" value="ABC_transporter-like_ATP-bd"/>
</dbReference>
<organism evidence="12 13">
    <name type="scientific">Candidatus Ruthenibacterium merdavium</name>
    <dbReference type="NCBI Taxonomy" id="2838752"/>
    <lineage>
        <taxon>Bacteria</taxon>
        <taxon>Bacillati</taxon>
        <taxon>Bacillota</taxon>
        <taxon>Clostridia</taxon>
        <taxon>Eubacteriales</taxon>
        <taxon>Oscillospiraceae</taxon>
        <taxon>Ruthenibacterium</taxon>
    </lineage>
</organism>
<protein>
    <submittedName>
        <fullName evidence="12">ABC transporter ATP-binding protein/permease</fullName>
    </submittedName>
</protein>
<feature type="transmembrane region" description="Helical" evidence="9">
    <location>
        <begin position="155"/>
        <end position="174"/>
    </location>
</feature>
<keyword evidence="8 9" id="KW-0472">Membrane</keyword>
<dbReference type="InterPro" id="IPR017871">
    <property type="entry name" value="ABC_transporter-like_CS"/>
</dbReference>
<dbReference type="SUPFAM" id="SSF90123">
    <property type="entry name" value="ABC transporter transmembrane region"/>
    <property type="match status" value="1"/>
</dbReference>
<keyword evidence="2" id="KW-0813">Transport</keyword>
<dbReference type="Gene3D" id="3.40.50.300">
    <property type="entry name" value="P-loop containing nucleotide triphosphate hydrolases"/>
    <property type="match status" value="1"/>
</dbReference>
<feature type="transmembrane region" description="Helical" evidence="9">
    <location>
        <begin position="233"/>
        <end position="258"/>
    </location>
</feature>
<feature type="transmembrane region" description="Helical" evidence="9">
    <location>
        <begin position="20"/>
        <end position="37"/>
    </location>
</feature>
<feature type="transmembrane region" description="Helical" evidence="9">
    <location>
        <begin position="130"/>
        <end position="149"/>
    </location>
</feature>
<dbReference type="SMART" id="SM00382">
    <property type="entry name" value="AAA"/>
    <property type="match status" value="1"/>
</dbReference>
<dbReference type="Pfam" id="PF00005">
    <property type="entry name" value="ABC_tran"/>
    <property type="match status" value="1"/>
</dbReference>
<feature type="domain" description="ABC transmembrane type-1" evidence="11">
    <location>
        <begin position="16"/>
        <end position="298"/>
    </location>
</feature>
<dbReference type="PANTHER" id="PTHR43394:SF1">
    <property type="entry name" value="ATP-BINDING CASSETTE SUB-FAMILY B MEMBER 10, MITOCHONDRIAL"/>
    <property type="match status" value="1"/>
</dbReference>
<keyword evidence="7 9" id="KW-1133">Transmembrane helix</keyword>
<evidence type="ECO:0000256" key="5">
    <source>
        <dbReference type="ARBA" id="ARBA00022741"/>
    </source>
</evidence>
<dbReference type="CDD" id="cd18548">
    <property type="entry name" value="ABC_6TM_Tm287_like"/>
    <property type="match status" value="1"/>
</dbReference>
<evidence type="ECO:0000259" key="10">
    <source>
        <dbReference type="PROSITE" id="PS50893"/>
    </source>
</evidence>
<dbReference type="PROSITE" id="PS00211">
    <property type="entry name" value="ABC_TRANSPORTER_1"/>
    <property type="match status" value="1"/>
</dbReference>
<evidence type="ECO:0000256" key="2">
    <source>
        <dbReference type="ARBA" id="ARBA00022448"/>
    </source>
</evidence>
<proteinExistence type="predicted"/>
<evidence type="ECO:0000256" key="8">
    <source>
        <dbReference type="ARBA" id="ARBA00023136"/>
    </source>
</evidence>
<dbReference type="InterPro" id="IPR003593">
    <property type="entry name" value="AAA+_ATPase"/>
</dbReference>
<dbReference type="PROSITE" id="PS50893">
    <property type="entry name" value="ABC_TRANSPORTER_2"/>
    <property type="match status" value="1"/>
</dbReference>
<evidence type="ECO:0000256" key="4">
    <source>
        <dbReference type="ARBA" id="ARBA00022692"/>
    </source>
</evidence>
<evidence type="ECO:0000256" key="9">
    <source>
        <dbReference type="SAM" id="Phobius"/>
    </source>
</evidence>
<reference evidence="12" key="1">
    <citation type="journal article" date="2021" name="PeerJ">
        <title>Extensive microbial diversity within the chicken gut microbiome revealed by metagenomics and culture.</title>
        <authorList>
            <person name="Gilroy R."/>
            <person name="Ravi A."/>
            <person name="Getino M."/>
            <person name="Pursley I."/>
            <person name="Horton D.L."/>
            <person name="Alikhan N.F."/>
            <person name="Baker D."/>
            <person name="Gharbi K."/>
            <person name="Hall N."/>
            <person name="Watson M."/>
            <person name="Adriaenssens E.M."/>
            <person name="Foster-Nyarko E."/>
            <person name="Jarju S."/>
            <person name="Secka A."/>
            <person name="Antonio M."/>
            <person name="Oren A."/>
            <person name="Chaudhuri R.R."/>
            <person name="La Ragione R."/>
            <person name="Hildebrand F."/>
            <person name="Pallen M.J."/>
        </authorList>
    </citation>
    <scope>NUCLEOTIDE SEQUENCE</scope>
    <source>
        <strain evidence="12">5933</strain>
    </source>
</reference>
<dbReference type="InterPro" id="IPR039421">
    <property type="entry name" value="Type_1_exporter"/>
</dbReference>
<sequence length="576" mass="63296">MKHLTRYLKGYEKQLWLGPLFKLAEAILELFVPWIVADLIDNGIAKQDFSYVLSRGGLLFVLAAVGFACAMVCQYFAAVCAYGFGSRLRQAVFERVIALSRTQHRKLGADMLITRITSDVNQVQTGVNMFIRLAVRAPFLAIGSIIAAFTINAKIALIFLVTTPLILLTLWLVMKWNIPRYQSIQKGQEKIARLSGEALEGVRVVRAFSRQEQESEAFRNAGKEVTRDTIQAGWLAAVLNPVTMVLVNLAIAFILWWGAQAVDIAVLAQGDVIAMVNYMNQTLLALVVLANIIIILTKSAASARRVADLLQIEPDMTFAEKTAPSEQESDAICFSKVSFRYENGENVLENLSFSIQKGQTLGIIGGTGSGKTTLVQLMLRAYDVSEGVVSIDGVPVQKYPKAQLSEKFGVAPQGARLFKGTIRSNLQMAAPHADDTTLKRALKAAQCFEFLQEDSALEQPVEQEGRNFSGGQRQRLTVARALARQPEILVLDDSSSALDYRTEAALRQTLRREYPCTKVIISQRVASIRDADVILVLDDGCQAGFGTHASLLETCDVYRQICQSQGEGKEDASCGS</sequence>
<dbReference type="EMBL" id="DWWA01000024">
    <property type="protein sequence ID" value="HJC72131.1"/>
    <property type="molecule type" value="Genomic_DNA"/>
</dbReference>
<reference evidence="12" key="2">
    <citation type="submission" date="2021-04" db="EMBL/GenBank/DDBJ databases">
        <authorList>
            <person name="Gilroy R."/>
        </authorList>
    </citation>
    <scope>NUCLEOTIDE SEQUENCE</scope>
    <source>
        <strain evidence="12">5933</strain>
    </source>
</reference>
<evidence type="ECO:0000313" key="13">
    <source>
        <dbReference type="Proteomes" id="UP000823918"/>
    </source>
</evidence>
<evidence type="ECO:0000256" key="7">
    <source>
        <dbReference type="ARBA" id="ARBA00022989"/>
    </source>
</evidence>
<evidence type="ECO:0000256" key="1">
    <source>
        <dbReference type="ARBA" id="ARBA00004651"/>
    </source>
</evidence>
<dbReference type="GO" id="GO:0005524">
    <property type="term" value="F:ATP binding"/>
    <property type="evidence" value="ECO:0007669"/>
    <property type="project" value="UniProtKB-KW"/>
</dbReference>
<evidence type="ECO:0000313" key="12">
    <source>
        <dbReference type="EMBL" id="HJC72131.1"/>
    </source>
</evidence>
<dbReference type="PANTHER" id="PTHR43394">
    <property type="entry name" value="ATP-DEPENDENT PERMEASE MDL1, MITOCHONDRIAL"/>
    <property type="match status" value="1"/>
</dbReference>
<dbReference type="InterPro" id="IPR036640">
    <property type="entry name" value="ABC1_TM_sf"/>
</dbReference>
<dbReference type="SUPFAM" id="SSF52540">
    <property type="entry name" value="P-loop containing nucleoside triphosphate hydrolases"/>
    <property type="match status" value="1"/>
</dbReference>
<feature type="transmembrane region" description="Helical" evidence="9">
    <location>
        <begin position="278"/>
        <end position="296"/>
    </location>
</feature>
<feature type="transmembrane region" description="Helical" evidence="9">
    <location>
        <begin position="57"/>
        <end position="85"/>
    </location>
</feature>
<dbReference type="GO" id="GO:0015421">
    <property type="term" value="F:ABC-type oligopeptide transporter activity"/>
    <property type="evidence" value="ECO:0007669"/>
    <property type="project" value="TreeGrafter"/>
</dbReference>
<keyword evidence="4 9" id="KW-0812">Transmembrane</keyword>
<dbReference type="AlphaFoldDB" id="A0A9D2TK80"/>
<dbReference type="FunFam" id="3.40.50.300:FF:000854">
    <property type="entry name" value="Multidrug ABC transporter ATP-binding protein"/>
    <property type="match status" value="1"/>
</dbReference>
<dbReference type="InterPro" id="IPR011527">
    <property type="entry name" value="ABC1_TM_dom"/>
</dbReference>
<evidence type="ECO:0000259" key="11">
    <source>
        <dbReference type="PROSITE" id="PS50929"/>
    </source>
</evidence>
<dbReference type="InterPro" id="IPR027417">
    <property type="entry name" value="P-loop_NTPase"/>
</dbReference>